<dbReference type="NCBIfam" id="NF040535">
    <property type="entry name" value="LiaF_C_term"/>
    <property type="match status" value="1"/>
</dbReference>
<sequence length="297" mass="33965">MFSKLFSKIAKLTIAFIFIGFGVVLILQNLNIISLEMSNTVWNSWPIILVIIGLISFSNYFIPHKSGSWKFGSFLVVFGGLLWAGNFDYVEFTFIDVWKLWPLILVYIGANILAGKKTVSIYVDSSEGEVNKGDSIIETDSKDDAADWTEPEEPLAPDVAKDFKDKKHYGQFKYHINKRKHLISDLNFSADNWKVKDMDIWTGIGDLNFDFSKGYIPNQETKIRLRGYIADIQMKLPENVAYRIYANINLGEVTIFDEERSGFGSSISYESENYETATKKIEFHLDYKIGDIKIHSV</sequence>
<feature type="domain" description="Cell wall-active antibiotics response LiaF-like C-terminal" evidence="2">
    <location>
        <begin position="183"/>
        <end position="294"/>
    </location>
</feature>
<comment type="caution">
    <text evidence="4">The sequence shown here is derived from an EMBL/GenBank/DDBJ whole genome shotgun (WGS) entry which is preliminary data.</text>
</comment>
<dbReference type="InterPro" id="IPR024425">
    <property type="entry name" value="LiaF-like_C"/>
</dbReference>
<organism evidence="4 5">
    <name type="scientific">Filobacillus milosensis</name>
    <dbReference type="NCBI Taxonomy" id="94137"/>
    <lineage>
        <taxon>Bacteria</taxon>
        <taxon>Bacillati</taxon>
        <taxon>Bacillota</taxon>
        <taxon>Bacilli</taxon>
        <taxon>Bacillales</taxon>
        <taxon>Bacillaceae</taxon>
        <taxon>Filobacillus</taxon>
    </lineage>
</organism>
<feature type="transmembrane region" description="Helical" evidence="1">
    <location>
        <begin position="69"/>
        <end position="85"/>
    </location>
</feature>
<evidence type="ECO:0000256" key="1">
    <source>
        <dbReference type="SAM" id="Phobius"/>
    </source>
</evidence>
<evidence type="ECO:0000313" key="5">
    <source>
        <dbReference type="Proteomes" id="UP000297975"/>
    </source>
</evidence>
<dbReference type="Pfam" id="PF22570">
    <property type="entry name" value="LiaF-TM"/>
    <property type="match status" value="1"/>
</dbReference>
<evidence type="ECO:0000259" key="2">
    <source>
        <dbReference type="Pfam" id="PF09922"/>
    </source>
</evidence>
<dbReference type="OrthoDB" id="1953204at2"/>
<keyword evidence="5" id="KW-1185">Reference proteome</keyword>
<keyword evidence="1" id="KW-0812">Transmembrane</keyword>
<evidence type="ECO:0000259" key="3">
    <source>
        <dbReference type="Pfam" id="PF22570"/>
    </source>
</evidence>
<feature type="transmembrane region" description="Helical" evidence="1">
    <location>
        <begin position="12"/>
        <end position="33"/>
    </location>
</feature>
<accession>A0A4Y8IT38</accession>
<feature type="domain" description="LiaF transmembrane" evidence="3">
    <location>
        <begin position="14"/>
        <end position="118"/>
    </location>
</feature>
<evidence type="ECO:0000313" key="4">
    <source>
        <dbReference type="EMBL" id="TFB22082.1"/>
    </source>
</evidence>
<dbReference type="Pfam" id="PF09922">
    <property type="entry name" value="LiaF-like_C"/>
    <property type="match status" value="1"/>
</dbReference>
<dbReference type="Proteomes" id="UP000297975">
    <property type="component" value="Unassembled WGS sequence"/>
</dbReference>
<keyword evidence="1" id="KW-0472">Membrane</keyword>
<reference evidence="4 5" key="1">
    <citation type="submission" date="2019-03" db="EMBL/GenBank/DDBJ databases">
        <authorList>
            <person name="He R.-H."/>
        </authorList>
    </citation>
    <scope>NUCLEOTIDE SEQUENCE [LARGE SCALE GENOMIC DNA]</scope>
    <source>
        <strain evidence="5">SH 714</strain>
    </source>
</reference>
<keyword evidence="1" id="KW-1133">Transmembrane helix</keyword>
<dbReference type="AlphaFoldDB" id="A0A4Y8IT38"/>
<dbReference type="RefSeq" id="WP_134339756.1">
    <property type="nucleotide sequence ID" value="NZ_SOPW01000006.1"/>
</dbReference>
<dbReference type="InterPro" id="IPR054331">
    <property type="entry name" value="LiaF_TM"/>
</dbReference>
<dbReference type="EMBL" id="SOPW01000006">
    <property type="protein sequence ID" value="TFB22082.1"/>
    <property type="molecule type" value="Genomic_DNA"/>
</dbReference>
<gene>
    <name evidence="4" type="ORF">E3U55_07205</name>
</gene>
<dbReference type="InterPro" id="IPR047793">
    <property type="entry name" value="LiaF_C"/>
</dbReference>
<feature type="transmembrane region" description="Helical" evidence="1">
    <location>
        <begin position="97"/>
        <end position="114"/>
    </location>
</feature>
<proteinExistence type="predicted"/>
<protein>
    <recommendedName>
        <fullName evidence="6">Lia operon protein LiaF</fullName>
    </recommendedName>
</protein>
<evidence type="ECO:0008006" key="6">
    <source>
        <dbReference type="Google" id="ProtNLM"/>
    </source>
</evidence>
<name>A0A4Y8IT38_9BACI</name>
<feature type="transmembrane region" description="Helical" evidence="1">
    <location>
        <begin position="45"/>
        <end position="62"/>
    </location>
</feature>